<dbReference type="GO" id="GO:0004644">
    <property type="term" value="F:phosphoribosylglycinamide formyltransferase activity"/>
    <property type="evidence" value="ECO:0007669"/>
    <property type="project" value="UniProtKB-UniRule"/>
</dbReference>
<evidence type="ECO:0000256" key="2">
    <source>
        <dbReference type="ARBA" id="ARBA00022679"/>
    </source>
</evidence>
<dbReference type="InterPro" id="IPR004607">
    <property type="entry name" value="GART"/>
</dbReference>
<dbReference type="GO" id="GO:0006189">
    <property type="term" value="P:'de novo' IMP biosynthetic process"/>
    <property type="evidence" value="ECO:0007669"/>
    <property type="project" value="InterPro"/>
</dbReference>
<evidence type="ECO:0000259" key="5">
    <source>
        <dbReference type="Pfam" id="PF00551"/>
    </source>
</evidence>
<dbReference type="PANTHER" id="PTHR43369">
    <property type="entry name" value="PHOSPHORIBOSYLGLYCINAMIDE FORMYLTRANSFERASE"/>
    <property type="match status" value="1"/>
</dbReference>
<dbReference type="NCBIfam" id="TIGR00639">
    <property type="entry name" value="PurN"/>
    <property type="match status" value="1"/>
</dbReference>
<reference evidence="6 7" key="1">
    <citation type="submission" date="2016-04" db="EMBL/GenBank/DDBJ databases">
        <title>Peptidophaga gingivicola gen. nov., sp. nov., isolated from human subgingival plaque.</title>
        <authorList>
            <person name="Beall C.J."/>
            <person name="Mokrzan E.M."/>
            <person name="Griffen A.L."/>
            <person name="Leys E.J."/>
        </authorList>
    </citation>
    <scope>NUCLEOTIDE SEQUENCE [LARGE SCALE GENOMIC DNA]</scope>
    <source>
        <strain evidence="6 7">BA112</strain>
    </source>
</reference>
<comment type="caution">
    <text evidence="6">The sequence shown here is derived from an EMBL/GenBank/DDBJ whole genome shotgun (WGS) entry which is preliminary data.</text>
</comment>
<dbReference type="Pfam" id="PF00551">
    <property type="entry name" value="Formyl_trans_N"/>
    <property type="match status" value="1"/>
</dbReference>
<gene>
    <name evidence="6" type="ORF">A4H34_05895</name>
</gene>
<dbReference type="EMBL" id="LVZK01000001">
    <property type="protein sequence ID" value="OAP86652.1"/>
    <property type="molecule type" value="Genomic_DNA"/>
</dbReference>
<keyword evidence="2 6" id="KW-0808">Transferase</keyword>
<comment type="pathway">
    <text evidence="1">Purine metabolism; IMP biosynthesis via de novo pathway; N(2)-formyl-N(1)-(5-phospho-D-ribosyl)glycinamide from N(1)-(5-phospho-D-ribosyl)glycinamide (10-formyl THF route): step 1/1.</text>
</comment>
<keyword evidence="3" id="KW-0658">Purine biosynthesis</keyword>
<accession>A0A179B4M9</accession>
<sequence length="190" mass="20265">MQALLHACAGPSYGARVVAVGADRRGAPAIRAAEEAGIPTFVRVLSEHSSREEWDESLRDAVAAYEPDIVVLAGFLKLVGPEFLAAFPQRVVNTHNALLPSFPGIHGPADALAYGVKVTGATLFVVDPGMDTGPILGQTTCPVLEGDSEEALVERIKEVERVQLVELIGRMAREGWWVDGRKAGIGARSR</sequence>
<dbReference type="EC" id="2.1.2.2" evidence="4"/>
<evidence type="ECO:0000256" key="1">
    <source>
        <dbReference type="ARBA" id="ARBA00005054"/>
    </source>
</evidence>
<evidence type="ECO:0000256" key="4">
    <source>
        <dbReference type="NCBIfam" id="TIGR00639"/>
    </source>
</evidence>
<dbReference type="STRING" id="1823756.A4H34_05895"/>
<dbReference type="InterPro" id="IPR036477">
    <property type="entry name" value="Formyl_transf_N_sf"/>
</dbReference>
<organism evidence="6 7">
    <name type="scientific">Peptidiphaga gingivicola</name>
    <dbReference type="NCBI Taxonomy" id="2741497"/>
    <lineage>
        <taxon>Bacteria</taxon>
        <taxon>Bacillati</taxon>
        <taxon>Actinomycetota</taxon>
        <taxon>Actinomycetes</taxon>
        <taxon>Actinomycetales</taxon>
        <taxon>Actinomycetaceae</taxon>
        <taxon>Peptidiphaga</taxon>
    </lineage>
</organism>
<feature type="domain" description="Formyl transferase N-terminal" evidence="5">
    <location>
        <begin position="2"/>
        <end position="166"/>
    </location>
</feature>
<dbReference type="InterPro" id="IPR002376">
    <property type="entry name" value="Formyl_transf_N"/>
</dbReference>
<evidence type="ECO:0000313" key="6">
    <source>
        <dbReference type="EMBL" id="OAP86652.1"/>
    </source>
</evidence>
<evidence type="ECO:0000313" key="7">
    <source>
        <dbReference type="Proteomes" id="UP000078368"/>
    </source>
</evidence>
<name>A0A179B4M9_9ACTO</name>
<dbReference type="PANTHER" id="PTHR43369:SF2">
    <property type="entry name" value="PHOSPHORIBOSYLGLYCINAMIDE FORMYLTRANSFERASE"/>
    <property type="match status" value="1"/>
</dbReference>
<dbReference type="SUPFAM" id="SSF53328">
    <property type="entry name" value="Formyltransferase"/>
    <property type="match status" value="1"/>
</dbReference>
<dbReference type="Gene3D" id="3.40.50.170">
    <property type="entry name" value="Formyl transferase, N-terminal domain"/>
    <property type="match status" value="1"/>
</dbReference>
<dbReference type="Proteomes" id="UP000078368">
    <property type="component" value="Unassembled WGS sequence"/>
</dbReference>
<dbReference type="GO" id="GO:0005829">
    <property type="term" value="C:cytosol"/>
    <property type="evidence" value="ECO:0007669"/>
    <property type="project" value="TreeGrafter"/>
</dbReference>
<proteinExistence type="predicted"/>
<dbReference type="CDD" id="cd08645">
    <property type="entry name" value="FMT_core_GART"/>
    <property type="match status" value="1"/>
</dbReference>
<evidence type="ECO:0000256" key="3">
    <source>
        <dbReference type="ARBA" id="ARBA00022755"/>
    </source>
</evidence>
<protein>
    <recommendedName>
        <fullName evidence="4">Phosphoribosylglycinamide formyltransferase</fullName>
        <ecNumber evidence="4">2.1.2.2</ecNumber>
    </recommendedName>
</protein>
<dbReference type="AlphaFoldDB" id="A0A179B4M9"/>
<keyword evidence="7" id="KW-1185">Reference proteome</keyword>